<evidence type="ECO:0000256" key="3">
    <source>
        <dbReference type="ARBA" id="ARBA00012438"/>
    </source>
</evidence>
<dbReference type="InterPro" id="IPR036890">
    <property type="entry name" value="HATPase_C_sf"/>
</dbReference>
<keyword evidence="8 16" id="KW-0418">Kinase</keyword>
<evidence type="ECO:0000259" key="14">
    <source>
        <dbReference type="PROSITE" id="PS50112"/>
    </source>
</evidence>
<evidence type="ECO:0000256" key="4">
    <source>
        <dbReference type="ARBA" id="ARBA00022553"/>
    </source>
</evidence>
<dbReference type="InterPro" id="IPR013656">
    <property type="entry name" value="PAS_4"/>
</dbReference>
<sequence>METRIPSSETDDERLKFHRFVINSLPTAVVTVDSDMRITALNPWAERMLGYTLEEVKGRFCGDIMRSSMCRGRCPLQAAINGMKPVSLVESTITNRHGEIIPVRMSAAALLDDQGALIGGVESFQDISRIKTLERERNNIVSMFAHDLKSSISIIGGFVLRLLKHRKNLSDEKQEEYLNIIRKEVSQVDSLISSFLDFSRLMSGRLKLDLALISIDREILDLLESYQVQAAASGIDLELVSEEPLSPVEADSQHLRRVFRNLLDNALKFSKPSTKITVTLSETADEIRVSVQDQGTGIRSEDLPFIFDAFGRGRTSATKEGFGLGLAGAKRIVKAHGGRIEVRSLWGQGSTFSVVLPKPKRQKGLLPMEVRSES</sequence>
<dbReference type="InterPro" id="IPR000014">
    <property type="entry name" value="PAS"/>
</dbReference>
<dbReference type="CDD" id="cd00075">
    <property type="entry name" value="HATPase"/>
    <property type="match status" value="1"/>
</dbReference>
<evidence type="ECO:0000256" key="8">
    <source>
        <dbReference type="ARBA" id="ARBA00022777"/>
    </source>
</evidence>
<dbReference type="PANTHER" id="PTHR42878">
    <property type="entry name" value="TWO-COMPONENT HISTIDINE KINASE"/>
    <property type="match status" value="1"/>
</dbReference>
<feature type="domain" description="PAS" evidence="14">
    <location>
        <begin position="14"/>
        <end position="59"/>
    </location>
</feature>
<feature type="domain" description="Histidine kinase" evidence="13">
    <location>
        <begin position="143"/>
        <end position="360"/>
    </location>
</feature>
<dbReference type="AlphaFoldDB" id="A0A653A851"/>
<organism evidence="16">
    <name type="scientific">Uncultured Desulfatiglans sp</name>
    <dbReference type="NCBI Taxonomy" id="1748965"/>
    <lineage>
        <taxon>Bacteria</taxon>
        <taxon>Pseudomonadati</taxon>
        <taxon>Thermodesulfobacteriota</taxon>
        <taxon>Desulfobacteria</taxon>
        <taxon>Desulfatiglandales</taxon>
        <taxon>Desulfatiglandaceae</taxon>
        <taxon>Desulfatiglans</taxon>
        <taxon>environmental samples</taxon>
    </lineage>
</organism>
<evidence type="ECO:0000256" key="1">
    <source>
        <dbReference type="ARBA" id="ARBA00000085"/>
    </source>
</evidence>
<dbReference type="SMART" id="SM00091">
    <property type="entry name" value="PAS"/>
    <property type="match status" value="1"/>
</dbReference>
<feature type="domain" description="PAC" evidence="15">
    <location>
        <begin position="87"/>
        <end position="139"/>
    </location>
</feature>
<dbReference type="Pfam" id="PF00512">
    <property type="entry name" value="HisKA"/>
    <property type="match status" value="1"/>
</dbReference>
<keyword evidence="9" id="KW-0067">ATP-binding</keyword>
<dbReference type="GO" id="GO:0005524">
    <property type="term" value="F:ATP binding"/>
    <property type="evidence" value="ECO:0007669"/>
    <property type="project" value="UniProtKB-KW"/>
</dbReference>
<name>A0A653A851_UNCDX</name>
<dbReference type="InterPro" id="IPR050351">
    <property type="entry name" value="BphY/WalK/GraS-like"/>
</dbReference>
<comment type="subcellular location">
    <subcellularLocation>
        <location evidence="2">Membrane</location>
        <topology evidence="2">Multi-pass membrane protein</topology>
    </subcellularLocation>
</comment>
<evidence type="ECO:0000313" key="16">
    <source>
        <dbReference type="EMBL" id="VBB44154.1"/>
    </source>
</evidence>
<dbReference type="InterPro" id="IPR003661">
    <property type="entry name" value="HisK_dim/P_dom"/>
</dbReference>
<dbReference type="SUPFAM" id="SSF55874">
    <property type="entry name" value="ATPase domain of HSP90 chaperone/DNA topoisomerase II/histidine kinase"/>
    <property type="match status" value="1"/>
</dbReference>
<dbReference type="CDD" id="cd00130">
    <property type="entry name" value="PAS"/>
    <property type="match status" value="1"/>
</dbReference>
<keyword evidence="7" id="KW-0547">Nucleotide-binding</keyword>
<accession>A0A653A851</accession>
<dbReference type="EMBL" id="UPXX01000027">
    <property type="protein sequence ID" value="VBB44154.1"/>
    <property type="molecule type" value="Genomic_DNA"/>
</dbReference>
<evidence type="ECO:0000256" key="5">
    <source>
        <dbReference type="ARBA" id="ARBA00022679"/>
    </source>
</evidence>
<dbReference type="SMART" id="SM00387">
    <property type="entry name" value="HATPase_c"/>
    <property type="match status" value="1"/>
</dbReference>
<dbReference type="GO" id="GO:0000155">
    <property type="term" value="F:phosphorelay sensor kinase activity"/>
    <property type="evidence" value="ECO:0007669"/>
    <property type="project" value="InterPro"/>
</dbReference>
<dbReference type="InterPro" id="IPR003594">
    <property type="entry name" value="HATPase_dom"/>
</dbReference>
<dbReference type="CDD" id="cd00082">
    <property type="entry name" value="HisKA"/>
    <property type="match status" value="1"/>
</dbReference>
<evidence type="ECO:0000256" key="2">
    <source>
        <dbReference type="ARBA" id="ARBA00004141"/>
    </source>
</evidence>
<keyword evidence="6" id="KW-0812">Transmembrane</keyword>
<keyword evidence="11" id="KW-0902">Two-component regulatory system</keyword>
<dbReference type="SMART" id="SM00388">
    <property type="entry name" value="HisKA"/>
    <property type="match status" value="1"/>
</dbReference>
<dbReference type="InterPro" id="IPR036097">
    <property type="entry name" value="HisK_dim/P_sf"/>
</dbReference>
<keyword evidence="10" id="KW-1133">Transmembrane helix</keyword>
<dbReference type="Gene3D" id="3.30.565.10">
    <property type="entry name" value="Histidine kinase-like ATPase, C-terminal domain"/>
    <property type="match status" value="1"/>
</dbReference>
<evidence type="ECO:0000256" key="11">
    <source>
        <dbReference type="ARBA" id="ARBA00023012"/>
    </source>
</evidence>
<dbReference type="GO" id="GO:0000156">
    <property type="term" value="F:phosphorelay response regulator activity"/>
    <property type="evidence" value="ECO:0007669"/>
    <property type="project" value="TreeGrafter"/>
</dbReference>
<dbReference type="PRINTS" id="PR00344">
    <property type="entry name" value="BCTRLSENSOR"/>
</dbReference>
<dbReference type="PANTHER" id="PTHR42878:SF7">
    <property type="entry name" value="SENSOR HISTIDINE KINASE GLRK"/>
    <property type="match status" value="1"/>
</dbReference>
<evidence type="ECO:0000256" key="6">
    <source>
        <dbReference type="ARBA" id="ARBA00022692"/>
    </source>
</evidence>
<dbReference type="PROSITE" id="PS50113">
    <property type="entry name" value="PAC"/>
    <property type="match status" value="1"/>
</dbReference>
<evidence type="ECO:0000256" key="12">
    <source>
        <dbReference type="ARBA" id="ARBA00023136"/>
    </source>
</evidence>
<dbReference type="InterPro" id="IPR004358">
    <property type="entry name" value="Sig_transdc_His_kin-like_C"/>
</dbReference>
<dbReference type="Gene3D" id="3.30.450.20">
    <property type="entry name" value="PAS domain"/>
    <property type="match status" value="1"/>
</dbReference>
<evidence type="ECO:0000259" key="13">
    <source>
        <dbReference type="PROSITE" id="PS50109"/>
    </source>
</evidence>
<reference evidence="16" key="1">
    <citation type="submission" date="2018-07" db="EMBL/GenBank/DDBJ databases">
        <authorList>
            <consortium name="Genoscope - CEA"/>
            <person name="William W."/>
        </authorList>
    </citation>
    <scope>NUCLEOTIDE SEQUENCE</scope>
    <source>
        <strain evidence="16">IK1</strain>
    </source>
</reference>
<dbReference type="Pfam" id="PF08448">
    <property type="entry name" value="PAS_4"/>
    <property type="match status" value="1"/>
</dbReference>
<dbReference type="InterPro" id="IPR035965">
    <property type="entry name" value="PAS-like_dom_sf"/>
</dbReference>
<dbReference type="EC" id="2.7.13.3" evidence="3"/>
<evidence type="ECO:0000256" key="10">
    <source>
        <dbReference type="ARBA" id="ARBA00022989"/>
    </source>
</evidence>
<evidence type="ECO:0000256" key="9">
    <source>
        <dbReference type="ARBA" id="ARBA00022840"/>
    </source>
</evidence>
<dbReference type="InterPro" id="IPR005467">
    <property type="entry name" value="His_kinase_dom"/>
</dbReference>
<keyword evidence="12" id="KW-0472">Membrane</keyword>
<comment type="catalytic activity">
    <reaction evidence="1">
        <text>ATP + protein L-histidine = ADP + protein N-phospho-L-histidine.</text>
        <dbReference type="EC" id="2.7.13.3"/>
    </reaction>
</comment>
<dbReference type="SUPFAM" id="SSF55785">
    <property type="entry name" value="PYP-like sensor domain (PAS domain)"/>
    <property type="match status" value="1"/>
</dbReference>
<dbReference type="GO" id="GO:0007234">
    <property type="term" value="P:osmosensory signaling via phosphorelay pathway"/>
    <property type="evidence" value="ECO:0007669"/>
    <property type="project" value="TreeGrafter"/>
</dbReference>
<dbReference type="SUPFAM" id="SSF47384">
    <property type="entry name" value="Homodimeric domain of signal transducing histidine kinase"/>
    <property type="match status" value="1"/>
</dbReference>
<evidence type="ECO:0000256" key="7">
    <source>
        <dbReference type="ARBA" id="ARBA00022741"/>
    </source>
</evidence>
<dbReference type="Gene3D" id="1.10.287.130">
    <property type="match status" value="1"/>
</dbReference>
<dbReference type="PROSITE" id="PS50112">
    <property type="entry name" value="PAS"/>
    <property type="match status" value="1"/>
</dbReference>
<keyword evidence="5" id="KW-0808">Transferase</keyword>
<protein>
    <recommendedName>
        <fullName evidence="3">histidine kinase</fullName>
        <ecNumber evidence="3">2.7.13.3</ecNumber>
    </recommendedName>
</protein>
<dbReference type="GO" id="GO:0016020">
    <property type="term" value="C:membrane"/>
    <property type="evidence" value="ECO:0007669"/>
    <property type="project" value="UniProtKB-SubCell"/>
</dbReference>
<dbReference type="PROSITE" id="PS50109">
    <property type="entry name" value="HIS_KIN"/>
    <property type="match status" value="1"/>
</dbReference>
<keyword evidence="4" id="KW-0597">Phosphoprotein</keyword>
<dbReference type="Pfam" id="PF02518">
    <property type="entry name" value="HATPase_c"/>
    <property type="match status" value="1"/>
</dbReference>
<dbReference type="InterPro" id="IPR000700">
    <property type="entry name" value="PAS-assoc_C"/>
</dbReference>
<dbReference type="NCBIfam" id="TIGR00229">
    <property type="entry name" value="sensory_box"/>
    <property type="match status" value="1"/>
</dbReference>
<dbReference type="FunFam" id="3.30.565.10:FF:000006">
    <property type="entry name" value="Sensor histidine kinase WalK"/>
    <property type="match status" value="1"/>
</dbReference>
<gene>
    <name evidence="16" type="ORF">TRIP_B330326</name>
</gene>
<proteinExistence type="predicted"/>
<dbReference type="GO" id="GO:0030295">
    <property type="term" value="F:protein kinase activator activity"/>
    <property type="evidence" value="ECO:0007669"/>
    <property type="project" value="TreeGrafter"/>
</dbReference>
<evidence type="ECO:0000259" key="15">
    <source>
        <dbReference type="PROSITE" id="PS50113"/>
    </source>
</evidence>